<evidence type="ECO:0000313" key="2">
    <source>
        <dbReference type="Proteomes" id="UP000805193"/>
    </source>
</evidence>
<dbReference type="Proteomes" id="UP000805193">
    <property type="component" value="Unassembled WGS sequence"/>
</dbReference>
<protein>
    <submittedName>
        <fullName evidence="1">Uncharacterized protein</fullName>
    </submittedName>
</protein>
<proteinExistence type="predicted"/>
<name>A0AC60P383_IXOPE</name>
<keyword evidence="2" id="KW-1185">Reference proteome</keyword>
<accession>A0AC60P383</accession>
<sequence length="1439" mass="161696">MGDDVCHAIITCRRAQPAPTSASLRRLFGLSCSVKIENKMAGRSDLAYYEDNLDELAVRVTPERTVAQTQAKMLDQFCDVALVRSVSGCAVDGLPDWWLSWPTGLTGDSGCVVAVEHKQVPLTSFALGSFLGLNTFVEHYVSDAGGDRKSRQRITQCSAHFAHYKSTLLVYFVDVNEPRRKEDWSGDTHARHRLEVRYTSICRIVLSRCSDGGTVAYLHLLCAPLLYKARFAPPKQDDPRCDDKETAWEKPGKFIKVKKNSTTKEDTKNRYVPQCEVASDSKWVRVVEFGTEQTACRSDTLGRCHVLALKFPAHREYPSTALSSLVTLCPSVTLHWAPVQRVEAVPQAAELRTAGLPFGVRYGVEAVWSCSAQVADELSQQKTTRRVEKALRKMAEEDPVSLEETLYTLQQSIRQARIVDFQAGLSHLFAKYRKLRQRGALTGGVLGQALPRQVVLVRRAVLTPTRLLLLPPQPVCTSRIMSCFQPEYAMRVILRDEDGNMLSFSLGVNREDFLRKNTKPRLLAGFTVGGRKYEFLASSTSQLRSHGVWFYSRDANGFTAEDVRGSIGDLSSIRVPSKYMARLGQAFSQSMGYVTVPQACTRVDRDILQKGRKPGIEYNFSDGVGRISPSVLARVHAALPEERKPSAIQIRYGGCKGMLVLDPTLEGDQIVFRDSMFKYPSHSEELFILKTSRPRVVKLNRPMITILSQKMTRSGVQDIEDGVFMRMQQDCLEPYLDSLFNDRGTAALLQSESSLRMPYRELAEAGLDLHAEPFFRSLLWALHHRCLKDLKDKMNILVPPRFGRTMFGVLDETATLQYGQVYVRYSTDLDRFGPDDESQVLTGRVIVTKNPCIHPGDIRLLEAVNVPALSHIRDCVVFPQIGKRPHPNEMAGSDLDGDEYSVIWYEPLLFKRNDDPMDFYSSEAVEKEGTVQVEDMVDFMCTYIVNDIVGLMGSAHLAWADLLKMGVKSQRCLVLARKCSECVDFAKTGSSTRLAQSEKPPRYPDFMEKHAEKYTYPSKRALGLLYRNLKGMVADSAGPVGDVRPDRRLLVPGREEFVEGAREALREYELALRSILTSYGVGSEAEALSGAVLSMDKHVKTKHDPTDVALVLESQVQHLMERTRAVFFEGLGGDFDFRAAKRKASAWYEVSYEGQTGGCSGFAWAVADVLLRVLRDAPALPTDGRHGRGTIRDRLAERLLPRDDQKAAPFEVALLNNALVLLRQWLKGNEKTLTRMDSSTPSDERLADYTRLAKESLERAMADLERRYGKERVRHRPSVLLISCLKDLSRVCHKDGRKAARSRDSLHVAKQRDCLGNLAQHTLQRLLYHRSGKEVDLGTAVLPAGPIQTQVVLVQSGDYDFYLAVMQNLHKFRSMLCGLTQVEDVQVGEYEDGFGEHFFRLMVTGIPWAIDRLKSIAINEQFQRTFCSLLTEKHSVMVD</sequence>
<gene>
    <name evidence="1" type="ORF">HPB47_009095</name>
</gene>
<evidence type="ECO:0000313" key="1">
    <source>
        <dbReference type="EMBL" id="KAG0413762.1"/>
    </source>
</evidence>
<dbReference type="EMBL" id="JABSTQ010011235">
    <property type="protein sequence ID" value="KAG0413762.1"/>
    <property type="molecule type" value="Genomic_DNA"/>
</dbReference>
<organism evidence="1 2">
    <name type="scientific">Ixodes persulcatus</name>
    <name type="common">Taiga tick</name>
    <dbReference type="NCBI Taxonomy" id="34615"/>
    <lineage>
        <taxon>Eukaryota</taxon>
        <taxon>Metazoa</taxon>
        <taxon>Ecdysozoa</taxon>
        <taxon>Arthropoda</taxon>
        <taxon>Chelicerata</taxon>
        <taxon>Arachnida</taxon>
        <taxon>Acari</taxon>
        <taxon>Parasitiformes</taxon>
        <taxon>Ixodida</taxon>
        <taxon>Ixodoidea</taxon>
        <taxon>Ixodidae</taxon>
        <taxon>Ixodinae</taxon>
        <taxon>Ixodes</taxon>
    </lineage>
</organism>
<reference evidence="1 2" key="1">
    <citation type="journal article" date="2020" name="Cell">
        <title>Large-Scale Comparative Analyses of Tick Genomes Elucidate Their Genetic Diversity and Vector Capacities.</title>
        <authorList>
            <consortium name="Tick Genome and Microbiome Consortium (TIGMIC)"/>
            <person name="Jia N."/>
            <person name="Wang J."/>
            <person name="Shi W."/>
            <person name="Du L."/>
            <person name="Sun Y."/>
            <person name="Zhan W."/>
            <person name="Jiang J.F."/>
            <person name="Wang Q."/>
            <person name="Zhang B."/>
            <person name="Ji P."/>
            <person name="Bell-Sakyi L."/>
            <person name="Cui X.M."/>
            <person name="Yuan T.T."/>
            <person name="Jiang B.G."/>
            <person name="Yang W.F."/>
            <person name="Lam T.T."/>
            <person name="Chang Q.C."/>
            <person name="Ding S.J."/>
            <person name="Wang X.J."/>
            <person name="Zhu J.G."/>
            <person name="Ruan X.D."/>
            <person name="Zhao L."/>
            <person name="Wei J.T."/>
            <person name="Ye R.Z."/>
            <person name="Que T.C."/>
            <person name="Du C.H."/>
            <person name="Zhou Y.H."/>
            <person name="Cheng J.X."/>
            <person name="Dai P.F."/>
            <person name="Guo W.B."/>
            <person name="Han X.H."/>
            <person name="Huang E.J."/>
            <person name="Li L.F."/>
            <person name="Wei W."/>
            <person name="Gao Y.C."/>
            <person name="Liu J.Z."/>
            <person name="Shao H.Z."/>
            <person name="Wang X."/>
            <person name="Wang C.C."/>
            <person name="Yang T.C."/>
            <person name="Huo Q.B."/>
            <person name="Li W."/>
            <person name="Chen H.Y."/>
            <person name="Chen S.E."/>
            <person name="Zhou L.G."/>
            <person name="Ni X.B."/>
            <person name="Tian J.H."/>
            <person name="Sheng Y."/>
            <person name="Liu T."/>
            <person name="Pan Y.S."/>
            <person name="Xia L.Y."/>
            <person name="Li J."/>
            <person name="Zhao F."/>
            <person name="Cao W.C."/>
        </authorList>
    </citation>
    <scope>NUCLEOTIDE SEQUENCE [LARGE SCALE GENOMIC DNA]</scope>
    <source>
        <strain evidence="1">Iper-2018</strain>
    </source>
</reference>
<comment type="caution">
    <text evidence="1">The sequence shown here is derived from an EMBL/GenBank/DDBJ whole genome shotgun (WGS) entry which is preliminary data.</text>
</comment>